<keyword evidence="2 3" id="KW-0808">Transferase</keyword>
<organism evidence="3 4">
    <name type="scientific">Thermodesulfobacterium geofontis</name>
    <dbReference type="NCBI Taxonomy" id="1295609"/>
    <lineage>
        <taxon>Bacteria</taxon>
        <taxon>Pseudomonadati</taxon>
        <taxon>Thermodesulfobacteriota</taxon>
        <taxon>Thermodesulfobacteria</taxon>
        <taxon>Thermodesulfobacteriales</taxon>
        <taxon>Thermodesulfobacteriaceae</taxon>
        <taxon>Thermodesulfobacterium</taxon>
    </lineage>
</organism>
<dbReference type="PANTHER" id="PTHR12049:SF7">
    <property type="entry name" value="PROTEIN ARGININE METHYLTRANSFERASE NDUFAF7, MITOCHONDRIAL"/>
    <property type="match status" value="1"/>
</dbReference>
<proteinExistence type="predicted"/>
<sequence length="366" mass="43127">MLINILAKKSPLTFEEYMELSLYHSKYGYYARGSLPGKKGDYITSPCVHKIFGASLARQIIEIYEILKDKKDFLIVEAGAGQGFLARDILEYSEKKGYNFNYLIIEPFPSIRKIQEETLNNFKKKIIWVESLEKLPEFRGVFLSNELFDSFPVKLIEKKEGKVYEVWIKVKSNGVIREILKDIEDKKIFEIIEPYHPFWKEGYRTEVCLRIEKFYKILSEKMKEGFIITIDYGFPRQDYYSPERFRGTLLCYYEHKVIENPYFKSGETDITSHVDFTLLRELGEKHGFLNLGFTQQGSFLVALGINEVFFEISERTWKDKEALKFLIFPEGLGTSHWVLVQAKLKKKLEENLRGFSLNNRIYLLYK</sequence>
<dbReference type="InterPro" id="IPR038375">
    <property type="entry name" value="NDUFAF7_sf"/>
</dbReference>
<dbReference type="PANTHER" id="PTHR12049">
    <property type="entry name" value="PROTEIN ARGININE METHYLTRANSFERASE NDUFAF7, MITOCHONDRIAL"/>
    <property type="match status" value="1"/>
</dbReference>
<dbReference type="EMBL" id="PNIK01000006">
    <property type="protein sequence ID" value="PMP69123.1"/>
    <property type="molecule type" value="Genomic_DNA"/>
</dbReference>
<accession>A0A2N7PQM5</accession>
<gene>
    <name evidence="3" type="ORF">C0190_00530</name>
</gene>
<dbReference type="Pfam" id="PF02636">
    <property type="entry name" value="Methyltransf_28"/>
    <property type="match status" value="1"/>
</dbReference>
<evidence type="ECO:0000313" key="4">
    <source>
        <dbReference type="Proteomes" id="UP000235460"/>
    </source>
</evidence>
<dbReference type="SUPFAM" id="SSF53335">
    <property type="entry name" value="S-adenosyl-L-methionine-dependent methyltransferases"/>
    <property type="match status" value="1"/>
</dbReference>
<dbReference type="Gene3D" id="3.40.50.12710">
    <property type="match status" value="1"/>
</dbReference>
<protein>
    <submittedName>
        <fullName evidence="3">SAM-dependent methyltransferase</fullName>
    </submittedName>
</protein>
<dbReference type="AlphaFoldDB" id="A0A2N7PQM5"/>
<evidence type="ECO:0000313" key="3">
    <source>
        <dbReference type="EMBL" id="PMP69123.1"/>
    </source>
</evidence>
<reference evidence="3 4" key="1">
    <citation type="submission" date="2018-01" db="EMBL/GenBank/DDBJ databases">
        <title>Metagenomic assembled genomes from two thermal pools in the Uzon Caldera, Kamchatka, Russia.</title>
        <authorList>
            <person name="Wilkins L."/>
            <person name="Ettinger C."/>
        </authorList>
    </citation>
    <scope>NUCLEOTIDE SEQUENCE [LARGE SCALE GENOMIC DNA]</scope>
    <source>
        <strain evidence="3">ZAV-08</strain>
    </source>
</reference>
<dbReference type="InterPro" id="IPR029063">
    <property type="entry name" value="SAM-dependent_MTases_sf"/>
</dbReference>
<dbReference type="GO" id="GO:0032259">
    <property type="term" value="P:methylation"/>
    <property type="evidence" value="ECO:0007669"/>
    <property type="project" value="UniProtKB-KW"/>
</dbReference>
<evidence type="ECO:0000256" key="1">
    <source>
        <dbReference type="ARBA" id="ARBA00022603"/>
    </source>
</evidence>
<comment type="caution">
    <text evidence="3">The sequence shown here is derived from an EMBL/GenBank/DDBJ whole genome shotgun (WGS) entry which is preliminary data.</text>
</comment>
<dbReference type="Proteomes" id="UP000235460">
    <property type="component" value="Unassembled WGS sequence"/>
</dbReference>
<dbReference type="InterPro" id="IPR003788">
    <property type="entry name" value="NDUFAF7"/>
</dbReference>
<keyword evidence="1 3" id="KW-0489">Methyltransferase</keyword>
<name>A0A2N7PQM5_9BACT</name>
<dbReference type="GO" id="GO:0035243">
    <property type="term" value="F:protein-arginine omega-N symmetric methyltransferase activity"/>
    <property type="evidence" value="ECO:0007669"/>
    <property type="project" value="TreeGrafter"/>
</dbReference>
<evidence type="ECO:0000256" key="2">
    <source>
        <dbReference type="ARBA" id="ARBA00022679"/>
    </source>
</evidence>